<dbReference type="GO" id="GO:0008270">
    <property type="term" value="F:zinc ion binding"/>
    <property type="evidence" value="ECO:0007669"/>
    <property type="project" value="UniProtKB-KW"/>
</dbReference>
<dbReference type="OrthoDB" id="296333at2759"/>
<keyword evidence="1" id="KW-0862">Zinc</keyword>
<dbReference type="OMA" id="THRYPIQ"/>
<keyword evidence="5" id="KW-1185">Reference proteome</keyword>
<sequence length="487" mass="57717">MFQEQSFGGQDKSTIECRNLRRHGKCTVSGCPYSHIAASVKPKVLRKVFQGQSGPMSDPNQQQNNYRNNFWNQNNYNNNQNYQGRRDFQFNRLNQINNNQQDRFKQNTYMNQSNNQYQQSQPLQQYDNRQQNQPSYQGLQQQPTIGLQLLYKMNFENLRGFLRIININNNYYFGLIHNKGITFYPYNETKGIDILSKIDFVIQFDVEDAFIQEYTSQNNRKELYCLAVVIIESSLKSVLIYPDFLNSQTNFVKVSDISNTYLKYIHVNTLNSELYTFSSDGFIRVFDLQNTQNSLKHYAQQTEVFWSIFFLNETSKGSNFLISTKNGNIYHYINQQFTKLHSLAEQTLVDVTIENDSKRVYLATKSQEMFYIYIINENNAVEGPVYTHRYPIQKVIGFKDFDQINCLLVSDNRGQLDILKEQPSNDQVKFLRQIQYKQIMGDIKKIMFFKMSNINKVVEKMIFVQRSKDPQRQESTNFEFYRFYQIF</sequence>
<proteinExistence type="predicted"/>
<dbReference type="InterPro" id="IPR000571">
    <property type="entry name" value="Znf_CCCH"/>
</dbReference>
<evidence type="ECO:0000313" key="4">
    <source>
        <dbReference type="EMBL" id="CAD8186624.1"/>
    </source>
</evidence>
<protein>
    <recommendedName>
        <fullName evidence="3">C3H1-type domain-containing protein</fullName>
    </recommendedName>
</protein>
<name>A0A8S1W9C7_PAROT</name>
<dbReference type="Proteomes" id="UP000683925">
    <property type="component" value="Unassembled WGS sequence"/>
</dbReference>
<reference evidence="4" key="1">
    <citation type="submission" date="2021-01" db="EMBL/GenBank/DDBJ databases">
        <authorList>
            <consortium name="Genoscope - CEA"/>
            <person name="William W."/>
        </authorList>
    </citation>
    <scope>NUCLEOTIDE SEQUENCE</scope>
</reference>
<feature type="zinc finger region" description="C3H1-type" evidence="1">
    <location>
        <begin position="11"/>
        <end position="38"/>
    </location>
</feature>
<feature type="region of interest" description="Disordered" evidence="2">
    <location>
        <begin position="115"/>
        <end position="134"/>
    </location>
</feature>
<keyword evidence="1" id="KW-0479">Metal-binding</keyword>
<feature type="compositionally biased region" description="Low complexity" evidence="2">
    <location>
        <begin position="115"/>
        <end position="128"/>
    </location>
</feature>
<keyword evidence="1" id="KW-0863">Zinc-finger</keyword>
<accession>A0A8S1W9C7</accession>
<comment type="caution">
    <text evidence="4">The sequence shown here is derived from an EMBL/GenBank/DDBJ whole genome shotgun (WGS) entry which is preliminary data.</text>
</comment>
<evidence type="ECO:0000256" key="1">
    <source>
        <dbReference type="PROSITE-ProRule" id="PRU00723"/>
    </source>
</evidence>
<dbReference type="PROSITE" id="PS50103">
    <property type="entry name" value="ZF_C3H1"/>
    <property type="match status" value="1"/>
</dbReference>
<evidence type="ECO:0000256" key="2">
    <source>
        <dbReference type="SAM" id="MobiDB-lite"/>
    </source>
</evidence>
<gene>
    <name evidence="4" type="ORF">POCTA_138.1.T0880127</name>
</gene>
<evidence type="ECO:0000259" key="3">
    <source>
        <dbReference type="PROSITE" id="PS50103"/>
    </source>
</evidence>
<feature type="compositionally biased region" description="Polar residues" evidence="2">
    <location>
        <begin position="50"/>
        <end position="59"/>
    </location>
</feature>
<feature type="compositionally biased region" description="Low complexity" evidence="2">
    <location>
        <begin position="60"/>
        <end position="83"/>
    </location>
</feature>
<evidence type="ECO:0000313" key="5">
    <source>
        <dbReference type="Proteomes" id="UP000683925"/>
    </source>
</evidence>
<dbReference type="EMBL" id="CAJJDP010000087">
    <property type="protein sequence ID" value="CAD8186624.1"/>
    <property type="molecule type" value="Genomic_DNA"/>
</dbReference>
<feature type="domain" description="C3H1-type" evidence="3">
    <location>
        <begin position="11"/>
        <end position="38"/>
    </location>
</feature>
<feature type="region of interest" description="Disordered" evidence="2">
    <location>
        <begin position="50"/>
        <end position="83"/>
    </location>
</feature>
<organism evidence="4 5">
    <name type="scientific">Paramecium octaurelia</name>
    <dbReference type="NCBI Taxonomy" id="43137"/>
    <lineage>
        <taxon>Eukaryota</taxon>
        <taxon>Sar</taxon>
        <taxon>Alveolata</taxon>
        <taxon>Ciliophora</taxon>
        <taxon>Intramacronucleata</taxon>
        <taxon>Oligohymenophorea</taxon>
        <taxon>Peniculida</taxon>
        <taxon>Parameciidae</taxon>
        <taxon>Paramecium</taxon>
    </lineage>
</organism>
<dbReference type="AlphaFoldDB" id="A0A8S1W9C7"/>